<evidence type="ECO:0000256" key="4">
    <source>
        <dbReference type="PIRSR" id="PIRSR036979-1"/>
    </source>
</evidence>
<evidence type="ECO:0000313" key="6">
    <source>
        <dbReference type="Proteomes" id="UP000191661"/>
    </source>
</evidence>
<evidence type="ECO:0000313" key="5">
    <source>
        <dbReference type="EMBL" id="OQD58395.1"/>
    </source>
</evidence>
<accession>A0A1V6N173</accession>
<comment type="cofactor">
    <cofactor evidence="4">
        <name>Mn(2+)</name>
        <dbReference type="ChEBI" id="CHEBI:29035"/>
    </cofactor>
    <text evidence="4">Binds 2 manganese ions per subunit.</text>
</comment>
<organism evidence="5 6">
    <name type="scientific">Methanobrevibacter arboriphilus JCM 13429 = DSM 1125</name>
    <dbReference type="NCBI Taxonomy" id="1300164"/>
    <lineage>
        <taxon>Archaea</taxon>
        <taxon>Methanobacteriati</taxon>
        <taxon>Methanobacteriota</taxon>
        <taxon>Methanomada group</taxon>
        <taxon>Methanobacteria</taxon>
        <taxon>Methanobacteriales</taxon>
        <taxon>Methanobacteriaceae</taxon>
        <taxon>Methanobrevibacter</taxon>
    </lineage>
</organism>
<gene>
    <name evidence="5" type="ORF">MBBAR_17c00350</name>
</gene>
<dbReference type="PROSITE" id="PS51409">
    <property type="entry name" value="ARGINASE_2"/>
    <property type="match status" value="1"/>
</dbReference>
<dbReference type="OrthoDB" id="7186at2157"/>
<dbReference type="GO" id="GO:0008783">
    <property type="term" value="F:agmatinase activity"/>
    <property type="evidence" value="ECO:0007669"/>
    <property type="project" value="TreeGrafter"/>
</dbReference>
<keyword evidence="2 4" id="KW-0479">Metal-binding</keyword>
<dbReference type="RefSeq" id="WP_080460736.1">
    <property type="nucleotide sequence ID" value="NZ_JXMW01000017.1"/>
</dbReference>
<dbReference type="InterPro" id="IPR023696">
    <property type="entry name" value="Ureohydrolase_dom_sf"/>
</dbReference>
<dbReference type="GO" id="GO:0033389">
    <property type="term" value="P:putrescine biosynthetic process from arginine, via agmatine"/>
    <property type="evidence" value="ECO:0007669"/>
    <property type="project" value="TreeGrafter"/>
</dbReference>
<dbReference type="Proteomes" id="UP000191661">
    <property type="component" value="Unassembled WGS sequence"/>
</dbReference>
<dbReference type="SUPFAM" id="SSF52768">
    <property type="entry name" value="Arginase/deacetylase"/>
    <property type="match status" value="1"/>
</dbReference>
<dbReference type="Pfam" id="PF00491">
    <property type="entry name" value="Arginase"/>
    <property type="match status" value="1"/>
</dbReference>
<evidence type="ECO:0000256" key="3">
    <source>
        <dbReference type="ARBA" id="ARBA00022801"/>
    </source>
</evidence>
<evidence type="ECO:0000256" key="1">
    <source>
        <dbReference type="ARBA" id="ARBA00009227"/>
    </source>
</evidence>
<sequence>MLFNTYKPWKFAFSQETENLKEAKEYSWGIIGVPFDSTSSYGPGSRFGPTTVREASYSFEKYNITFKSNLDAIFYDFGNINVIYGNCKETIKILEDTISDLVEHNIKPITIGGEHSVSLAPIKALSKKYDIEDITIIHLDAHMDIIDEYQGEKCSHATIMKRVHDLNPKEIIEIGIRSASLEEKEFVDRTENVTIFTANDTKEKFENIKDKINQINEDEPVYLSIDMDVLDPLYAPEVGNPIPNGISPEIIENILKILANNNIIGFDLVEVATSKLGDPTAVTGSKIIYDFLSLNK</sequence>
<dbReference type="AlphaFoldDB" id="A0A1V6N173"/>
<comment type="caution">
    <text evidence="5">The sequence shown here is derived from an EMBL/GenBank/DDBJ whole genome shotgun (WGS) entry which is preliminary data.</text>
</comment>
<keyword evidence="3" id="KW-0378">Hydrolase</keyword>
<feature type="binding site" evidence="4">
    <location>
        <position position="144"/>
    </location>
    <ligand>
        <name>Mn(2+)</name>
        <dbReference type="ChEBI" id="CHEBI:29035"/>
        <label>1</label>
    </ligand>
</feature>
<dbReference type="PANTHER" id="PTHR11358">
    <property type="entry name" value="ARGINASE/AGMATINASE"/>
    <property type="match status" value="1"/>
</dbReference>
<dbReference type="Gene3D" id="3.40.800.10">
    <property type="entry name" value="Ureohydrolase domain"/>
    <property type="match status" value="1"/>
</dbReference>
<reference evidence="5 6" key="1">
    <citation type="submission" date="2014-12" db="EMBL/GenBank/DDBJ databases">
        <title>Genome sequence of Methanobrevibacter arboriphilicus DH1, DSM1125.</title>
        <authorList>
            <person name="Poehlein A."/>
            <person name="Thauer R.K."/>
            <person name="Seedorf H."/>
            <person name="Daniel R."/>
        </authorList>
    </citation>
    <scope>NUCLEOTIDE SEQUENCE [LARGE SCALE GENOMIC DNA]</scope>
    <source>
        <strain evidence="5 6">DH1</strain>
    </source>
</reference>
<dbReference type="PANTHER" id="PTHR11358:SF26">
    <property type="entry name" value="GUANIDINO ACID HYDROLASE, MITOCHONDRIAL"/>
    <property type="match status" value="1"/>
</dbReference>
<dbReference type="NCBIfam" id="TIGR01230">
    <property type="entry name" value="agmatinase"/>
    <property type="match status" value="1"/>
</dbReference>
<name>A0A1V6N173_METAZ</name>
<dbReference type="GO" id="GO:0046872">
    <property type="term" value="F:metal ion binding"/>
    <property type="evidence" value="ECO:0007669"/>
    <property type="project" value="UniProtKB-KW"/>
</dbReference>
<feature type="binding site" evidence="4">
    <location>
        <position position="115"/>
    </location>
    <ligand>
        <name>Mn(2+)</name>
        <dbReference type="ChEBI" id="CHEBI:29035"/>
        <label>1</label>
    </ligand>
</feature>
<comment type="similarity">
    <text evidence="1">Belongs to the arginase family. Agmatinase subfamily.</text>
</comment>
<feature type="binding site" evidence="4">
    <location>
        <position position="140"/>
    </location>
    <ligand>
        <name>Mn(2+)</name>
        <dbReference type="ChEBI" id="CHEBI:29035"/>
        <label>1</label>
    </ligand>
</feature>
<protein>
    <submittedName>
        <fullName evidence="5">Agmatinase-like protein</fullName>
    </submittedName>
</protein>
<keyword evidence="6" id="KW-1185">Reference proteome</keyword>
<dbReference type="InterPro" id="IPR006035">
    <property type="entry name" value="Ureohydrolase"/>
</dbReference>
<proteinExistence type="inferred from homology"/>
<keyword evidence="4" id="KW-0464">Manganese</keyword>
<dbReference type="InterPro" id="IPR005925">
    <property type="entry name" value="Agmatinase-rel"/>
</dbReference>
<feature type="binding site" evidence="4">
    <location>
        <position position="142"/>
    </location>
    <ligand>
        <name>Mn(2+)</name>
        <dbReference type="ChEBI" id="CHEBI:29035"/>
        <label>1</label>
    </ligand>
</feature>
<evidence type="ECO:0000256" key="2">
    <source>
        <dbReference type="ARBA" id="ARBA00022723"/>
    </source>
</evidence>
<feature type="binding site" evidence="4">
    <location>
        <position position="226"/>
    </location>
    <ligand>
        <name>Mn(2+)</name>
        <dbReference type="ChEBI" id="CHEBI:29035"/>
        <label>1</label>
    </ligand>
</feature>
<dbReference type="CDD" id="cd11593">
    <property type="entry name" value="Agmatinase-like_2"/>
    <property type="match status" value="1"/>
</dbReference>
<dbReference type="EMBL" id="JXMW01000017">
    <property type="protein sequence ID" value="OQD58395.1"/>
    <property type="molecule type" value="Genomic_DNA"/>
</dbReference>
<dbReference type="PIRSF" id="PIRSF036979">
    <property type="entry name" value="Arginase"/>
    <property type="match status" value="1"/>
</dbReference>
<feature type="binding site" evidence="4">
    <location>
        <position position="228"/>
    </location>
    <ligand>
        <name>Mn(2+)</name>
        <dbReference type="ChEBI" id="CHEBI:29035"/>
        <label>1</label>
    </ligand>
</feature>